<evidence type="ECO:0000313" key="1">
    <source>
        <dbReference type="EMBL" id="CAL5223625.1"/>
    </source>
</evidence>
<comment type="caution">
    <text evidence="1">The sequence shown here is derived from an EMBL/GenBank/DDBJ whole genome shotgun (WGS) entry which is preliminary data.</text>
</comment>
<keyword evidence="2" id="KW-1185">Reference proteome</keyword>
<name>A0ABP1FUQ6_9CHLO</name>
<proteinExistence type="predicted"/>
<sequence>MIFFTYQEEVQVGCGAGKQECKQDGGSGKTRSHPLMVRSGYGALPDLRLVQSEVQRLQLHESYLRLRQQQSTSALKASAWRPFAWKGGVYLSHWLSLPPSQDRVALAKLDLEHNSLSFVYRFDTLEDELAKLKGLKARTHERSTSTLEQMADHEAGWGFVAEKEALVIYASILPCTVALEFDGSAPDGAVLRSKHCYEDAAAKIESHTGLDIAEQEDMLSSGHPVAWDMERGPKSRELLAIVHRRGYDTEHWAMRIDRASQRVTHISAGPLLRTLDFKPEGFLEEEISLSTYHIIDRGEPEGRILRVIYGEGEHLFCWMDISTEAIVWHALPASRGSKTQTRMRFKATGTIS</sequence>
<protein>
    <submittedName>
        <fullName evidence="1">G6166 protein</fullName>
    </submittedName>
</protein>
<dbReference type="Proteomes" id="UP001497392">
    <property type="component" value="Unassembled WGS sequence"/>
</dbReference>
<evidence type="ECO:0000313" key="2">
    <source>
        <dbReference type="Proteomes" id="UP001497392"/>
    </source>
</evidence>
<dbReference type="EMBL" id="CAXHTA020000009">
    <property type="protein sequence ID" value="CAL5223625.1"/>
    <property type="molecule type" value="Genomic_DNA"/>
</dbReference>
<gene>
    <name evidence="1" type="primary">g6166</name>
    <name evidence="1" type="ORF">VP750_LOCUS5284</name>
</gene>
<reference evidence="1 2" key="1">
    <citation type="submission" date="2024-06" db="EMBL/GenBank/DDBJ databases">
        <authorList>
            <person name="Kraege A."/>
            <person name="Thomma B."/>
        </authorList>
    </citation>
    <scope>NUCLEOTIDE SEQUENCE [LARGE SCALE GENOMIC DNA]</scope>
</reference>
<organism evidence="1 2">
    <name type="scientific">Coccomyxa viridis</name>
    <dbReference type="NCBI Taxonomy" id="1274662"/>
    <lineage>
        <taxon>Eukaryota</taxon>
        <taxon>Viridiplantae</taxon>
        <taxon>Chlorophyta</taxon>
        <taxon>core chlorophytes</taxon>
        <taxon>Trebouxiophyceae</taxon>
        <taxon>Trebouxiophyceae incertae sedis</taxon>
        <taxon>Coccomyxaceae</taxon>
        <taxon>Coccomyxa</taxon>
    </lineage>
</organism>
<accession>A0ABP1FUQ6</accession>